<gene>
    <name evidence="1" type="ORF">GLOINDRAFT_835</name>
</gene>
<protein>
    <submittedName>
        <fullName evidence="1">Uncharacterized protein</fullName>
    </submittedName>
</protein>
<sequence length="125" mass="14461">GIDDELGKAIEALNLRNRMQVKEFLTIPDENIVYLIPEDQIISEIARLFKSGSDADHPDEVDDSTEVETICINEALKSLKTVHTFLIQQENNASGYMKLMDKIEKFIKREQINLMQQTTINKYFR</sequence>
<accession>U9TCN8</accession>
<evidence type="ECO:0000313" key="1">
    <source>
        <dbReference type="EMBL" id="ESA01116.1"/>
    </source>
</evidence>
<reference evidence="1" key="1">
    <citation type="submission" date="2013-07" db="EMBL/GenBank/DDBJ databases">
        <title>The genome of an arbuscular mycorrhizal fungus provides insights into the evolution of the oldest plant symbiosis.</title>
        <authorList>
            <consortium name="DOE Joint Genome Institute"/>
            <person name="Tisserant E."/>
            <person name="Malbreil M."/>
            <person name="Kuo A."/>
            <person name="Kohler A."/>
            <person name="Symeonidi A."/>
            <person name="Balestrini R."/>
            <person name="Charron P."/>
            <person name="Duensing N."/>
            <person name="Frei-dit-Frey N."/>
            <person name="Gianinazzi-Pearson V."/>
            <person name="Gilbert B."/>
            <person name="Handa Y."/>
            <person name="Hijri M."/>
            <person name="Kaul R."/>
            <person name="Kawaguchi M."/>
            <person name="Krajinski F."/>
            <person name="Lammers P."/>
            <person name="Lapierre D."/>
            <person name="Masclaux F.G."/>
            <person name="Murat C."/>
            <person name="Morin E."/>
            <person name="Ndikumana S."/>
            <person name="Pagni M."/>
            <person name="Petitpierre D."/>
            <person name="Requena N."/>
            <person name="Rosikiewicz P."/>
            <person name="Riley R."/>
            <person name="Saito K."/>
            <person name="San Clemente H."/>
            <person name="Shapiro H."/>
            <person name="van Tuinen D."/>
            <person name="Becard G."/>
            <person name="Bonfante P."/>
            <person name="Paszkowski U."/>
            <person name="Shachar-Hill Y."/>
            <person name="Young J.P."/>
            <person name="Sanders I.R."/>
            <person name="Henrissat B."/>
            <person name="Rensing S.A."/>
            <person name="Grigoriev I.V."/>
            <person name="Corradi N."/>
            <person name="Roux C."/>
            <person name="Martin F."/>
        </authorList>
    </citation>
    <scope>NUCLEOTIDE SEQUENCE</scope>
    <source>
        <strain evidence="1">DAOM 197198</strain>
    </source>
</reference>
<name>U9TCN8_RHIID</name>
<dbReference type="VEuPathDB" id="FungiDB:RhiirFUN_024942"/>
<dbReference type="AlphaFoldDB" id="U9TCN8"/>
<organism evidence="1">
    <name type="scientific">Rhizophagus irregularis (strain DAOM 181602 / DAOM 197198 / MUCL 43194)</name>
    <name type="common">Arbuscular mycorrhizal fungus</name>
    <name type="synonym">Glomus intraradices</name>
    <dbReference type="NCBI Taxonomy" id="747089"/>
    <lineage>
        <taxon>Eukaryota</taxon>
        <taxon>Fungi</taxon>
        <taxon>Fungi incertae sedis</taxon>
        <taxon>Mucoromycota</taxon>
        <taxon>Glomeromycotina</taxon>
        <taxon>Glomeromycetes</taxon>
        <taxon>Glomerales</taxon>
        <taxon>Glomeraceae</taxon>
        <taxon>Rhizophagus</taxon>
    </lineage>
</organism>
<proteinExistence type="predicted"/>
<dbReference type="HOGENOM" id="CLU_132794_1_0_1"/>
<feature type="non-terminal residue" evidence="1">
    <location>
        <position position="1"/>
    </location>
</feature>
<dbReference type="EMBL" id="KI296730">
    <property type="protein sequence ID" value="ESA01116.1"/>
    <property type="molecule type" value="Genomic_DNA"/>
</dbReference>